<keyword evidence="2" id="KW-0812">Transmembrane</keyword>
<reference evidence="3 4" key="1">
    <citation type="journal article" date="2019" name="Commun. Biol.">
        <title>The bagworm genome reveals a unique fibroin gene that provides high tensile strength.</title>
        <authorList>
            <person name="Kono N."/>
            <person name="Nakamura H."/>
            <person name="Ohtoshi R."/>
            <person name="Tomita M."/>
            <person name="Numata K."/>
            <person name="Arakawa K."/>
        </authorList>
    </citation>
    <scope>NUCLEOTIDE SEQUENCE [LARGE SCALE GENOMIC DNA]</scope>
</reference>
<name>A0A4C1WM13_EUMVA</name>
<evidence type="ECO:0000256" key="2">
    <source>
        <dbReference type="SAM" id="Phobius"/>
    </source>
</evidence>
<keyword evidence="2" id="KW-0472">Membrane</keyword>
<dbReference type="Proteomes" id="UP000299102">
    <property type="component" value="Unassembled WGS sequence"/>
</dbReference>
<keyword evidence="2" id="KW-1133">Transmembrane helix</keyword>
<accession>A0A4C1WM13</accession>
<proteinExistence type="predicted"/>
<feature type="region of interest" description="Disordered" evidence="1">
    <location>
        <begin position="199"/>
        <end position="221"/>
    </location>
</feature>
<protein>
    <submittedName>
        <fullName evidence="3">Sensory neuron membrane protein 2</fullName>
    </submittedName>
</protein>
<organism evidence="3 4">
    <name type="scientific">Eumeta variegata</name>
    <name type="common">Bagworm moth</name>
    <name type="synonym">Eumeta japonica</name>
    <dbReference type="NCBI Taxonomy" id="151549"/>
    <lineage>
        <taxon>Eukaryota</taxon>
        <taxon>Metazoa</taxon>
        <taxon>Ecdysozoa</taxon>
        <taxon>Arthropoda</taxon>
        <taxon>Hexapoda</taxon>
        <taxon>Insecta</taxon>
        <taxon>Pterygota</taxon>
        <taxon>Neoptera</taxon>
        <taxon>Endopterygota</taxon>
        <taxon>Lepidoptera</taxon>
        <taxon>Glossata</taxon>
        <taxon>Ditrysia</taxon>
        <taxon>Tineoidea</taxon>
        <taxon>Psychidae</taxon>
        <taxon>Oiketicinae</taxon>
        <taxon>Eumeta</taxon>
    </lineage>
</organism>
<dbReference type="EMBL" id="BGZK01000591">
    <property type="protein sequence ID" value="GBP51880.1"/>
    <property type="molecule type" value="Genomic_DNA"/>
</dbReference>
<dbReference type="OrthoDB" id="195015at2759"/>
<evidence type="ECO:0000256" key="1">
    <source>
        <dbReference type="SAM" id="MobiDB-lite"/>
    </source>
</evidence>
<keyword evidence="4" id="KW-1185">Reference proteome</keyword>
<feature type="transmembrane region" description="Helical" evidence="2">
    <location>
        <begin position="257"/>
        <end position="276"/>
    </location>
</feature>
<comment type="caution">
    <text evidence="3">The sequence shown here is derived from an EMBL/GenBank/DDBJ whole genome shotgun (WGS) entry which is preliminary data.</text>
</comment>
<gene>
    <name evidence="3" type="primary">Snmp2</name>
    <name evidence="3" type="ORF">EVAR_47057_1</name>
</gene>
<evidence type="ECO:0000313" key="3">
    <source>
        <dbReference type="EMBL" id="GBP51880.1"/>
    </source>
</evidence>
<evidence type="ECO:0000313" key="4">
    <source>
        <dbReference type="Proteomes" id="UP000299102"/>
    </source>
</evidence>
<sequence>MTSRLLSLAGAPGRALVAFAKAHLGATSKLEFKAGLYIVVHLTKTGFTSKSGTAVGIESKTNRSDSRTGCRDESGPATGIIITIVFYCMRCYFALGEESDWKDRFDGQRWVLRVTACRRQASINEDVLGLRSSFKSEEGANEAEIGYQATMIIECESNNSKECPRRSFEVFSRRLLNTNSENSSNRRASRGASRPVKPLYITLDPSHSTPENRRENDGTAYPTIASPARAAAAVLKLLTYRRSRFVRKMIDKHGRTIFVLSLCGLVVAIIMAAWGFPEIVKKQIQKHKNGLARSVIYRTLTQYGLEIAAFTVGFGPVNECSGDSLTLSPFHQPILSLLGRSHIGGLLWGCEYPRAAVTVYSLMA</sequence>
<dbReference type="AlphaFoldDB" id="A0A4C1WM13"/>